<protein>
    <submittedName>
        <fullName evidence="2">Uncharacterized protein</fullName>
    </submittedName>
</protein>
<reference evidence="2" key="1">
    <citation type="submission" date="2023-07" db="EMBL/GenBank/DDBJ databases">
        <authorList>
            <consortium name="AG Swart"/>
            <person name="Singh M."/>
            <person name="Singh A."/>
            <person name="Seah K."/>
            <person name="Emmerich C."/>
        </authorList>
    </citation>
    <scope>NUCLEOTIDE SEQUENCE</scope>
    <source>
        <strain evidence="2">DP1</strain>
    </source>
</reference>
<dbReference type="EMBL" id="CAMPGE010005330">
    <property type="protein sequence ID" value="CAI2364181.1"/>
    <property type="molecule type" value="Genomic_DNA"/>
</dbReference>
<proteinExistence type="predicted"/>
<evidence type="ECO:0000256" key="1">
    <source>
        <dbReference type="SAM" id="MobiDB-lite"/>
    </source>
</evidence>
<evidence type="ECO:0000313" key="3">
    <source>
        <dbReference type="Proteomes" id="UP001295684"/>
    </source>
</evidence>
<dbReference type="Proteomes" id="UP001295684">
    <property type="component" value="Unassembled WGS sequence"/>
</dbReference>
<dbReference type="AlphaFoldDB" id="A0AAD1UCP0"/>
<comment type="caution">
    <text evidence="2">The sequence shown here is derived from an EMBL/GenBank/DDBJ whole genome shotgun (WGS) entry which is preliminary data.</text>
</comment>
<accession>A0AAD1UCP0</accession>
<keyword evidence="3" id="KW-1185">Reference proteome</keyword>
<feature type="region of interest" description="Disordered" evidence="1">
    <location>
        <begin position="145"/>
        <end position="180"/>
    </location>
</feature>
<evidence type="ECO:0000313" key="2">
    <source>
        <dbReference type="EMBL" id="CAI2364181.1"/>
    </source>
</evidence>
<sequence>MKKALATCNKRDRRAGVFLDQDIFKSENHENKSEYLESDRSNDKLSKDLQEDIRQINLSGEAAMIKRRISILLKGGSHSDEDFKDSGIIKSERISDQSNQEFCSSLDSDKYGEDYCSTKIQEAIHRRRRSRKKCKAMFMPNIQIQGEEIKEEPDYESEDDHSEDEYEQDEEEDEADSPGYDYLEPIMEMQSSEERGSYSCILLRAPSLDYYDAHIYELKELSSSKALINRVPYVFTKNTSKALKYKSLRPKRKSKSASEIPKFNTKKASVIKKNKLLKR</sequence>
<gene>
    <name evidence="2" type="ORF">ECRASSUSDP1_LOCUS5524</name>
</gene>
<feature type="compositionally biased region" description="Acidic residues" evidence="1">
    <location>
        <begin position="149"/>
        <end position="176"/>
    </location>
</feature>
<name>A0AAD1UCP0_EUPCR</name>
<organism evidence="2 3">
    <name type="scientific">Euplotes crassus</name>
    <dbReference type="NCBI Taxonomy" id="5936"/>
    <lineage>
        <taxon>Eukaryota</taxon>
        <taxon>Sar</taxon>
        <taxon>Alveolata</taxon>
        <taxon>Ciliophora</taxon>
        <taxon>Intramacronucleata</taxon>
        <taxon>Spirotrichea</taxon>
        <taxon>Hypotrichia</taxon>
        <taxon>Euplotida</taxon>
        <taxon>Euplotidae</taxon>
        <taxon>Moneuplotes</taxon>
    </lineage>
</organism>